<accession>A0A9P8Q056</accession>
<feature type="region of interest" description="Disordered" evidence="1">
    <location>
        <begin position="203"/>
        <end position="223"/>
    </location>
</feature>
<gene>
    <name evidence="2" type="ORF">WICPIJ_007320</name>
</gene>
<dbReference type="Proteomes" id="UP000774326">
    <property type="component" value="Unassembled WGS sequence"/>
</dbReference>
<dbReference type="EMBL" id="JAEUBG010004298">
    <property type="protein sequence ID" value="KAH3681718.1"/>
    <property type="molecule type" value="Genomic_DNA"/>
</dbReference>
<feature type="compositionally biased region" description="Polar residues" evidence="1">
    <location>
        <begin position="207"/>
        <end position="223"/>
    </location>
</feature>
<organism evidence="2 3">
    <name type="scientific">Wickerhamomyces pijperi</name>
    <name type="common">Yeast</name>
    <name type="synonym">Pichia pijperi</name>
    <dbReference type="NCBI Taxonomy" id="599730"/>
    <lineage>
        <taxon>Eukaryota</taxon>
        <taxon>Fungi</taxon>
        <taxon>Dikarya</taxon>
        <taxon>Ascomycota</taxon>
        <taxon>Saccharomycotina</taxon>
        <taxon>Saccharomycetes</taxon>
        <taxon>Phaffomycetales</taxon>
        <taxon>Wickerhamomycetaceae</taxon>
        <taxon>Wickerhamomyces</taxon>
    </lineage>
</organism>
<evidence type="ECO:0000313" key="3">
    <source>
        <dbReference type="Proteomes" id="UP000774326"/>
    </source>
</evidence>
<dbReference type="AlphaFoldDB" id="A0A9P8Q056"/>
<protein>
    <submittedName>
        <fullName evidence="2">Uncharacterized protein</fullName>
    </submittedName>
</protein>
<comment type="caution">
    <text evidence="2">The sequence shown here is derived from an EMBL/GenBank/DDBJ whole genome shotgun (WGS) entry which is preliminary data.</text>
</comment>
<dbReference type="OrthoDB" id="10620441at2759"/>
<sequence>MVETAHLLNDVQGLSVIGDQDNLIVGFGTNCSKKSFKDLEFTRMPSLHLFVTTTTNTYGIDFKLSRDVNVKESPFFNLCPSSASNNPTSQPLRFSTFLLRVSYEMINTGLTTFLPLARDHCCKALTTSFGFVVLPSIAKGVTAPSPSHLTNSLAQFLTKEEGHTTMALSMDFFPLGPCLSKVHIKAIHCKVLPNPISSAMIQPLARGSTNPDTQRYKNLTPST</sequence>
<name>A0A9P8Q056_WICPI</name>
<reference evidence="2" key="1">
    <citation type="journal article" date="2021" name="Open Biol.">
        <title>Shared evolutionary footprints suggest mitochondrial oxidative damage underlies multiple complex I losses in fungi.</title>
        <authorList>
            <person name="Schikora-Tamarit M.A."/>
            <person name="Marcet-Houben M."/>
            <person name="Nosek J."/>
            <person name="Gabaldon T."/>
        </authorList>
    </citation>
    <scope>NUCLEOTIDE SEQUENCE</scope>
    <source>
        <strain evidence="2">CBS2887</strain>
    </source>
</reference>
<keyword evidence="3" id="KW-1185">Reference proteome</keyword>
<evidence type="ECO:0000313" key="2">
    <source>
        <dbReference type="EMBL" id="KAH3681718.1"/>
    </source>
</evidence>
<reference evidence="2" key="2">
    <citation type="submission" date="2021-01" db="EMBL/GenBank/DDBJ databases">
        <authorList>
            <person name="Schikora-Tamarit M.A."/>
        </authorList>
    </citation>
    <scope>NUCLEOTIDE SEQUENCE</scope>
    <source>
        <strain evidence="2">CBS2887</strain>
    </source>
</reference>
<evidence type="ECO:0000256" key="1">
    <source>
        <dbReference type="SAM" id="MobiDB-lite"/>
    </source>
</evidence>
<proteinExistence type="predicted"/>